<dbReference type="CDD" id="cd22431">
    <property type="entry name" value="KH-I_RNaseY"/>
    <property type="match status" value="1"/>
</dbReference>
<dbReference type="PANTHER" id="PTHR12826:SF15">
    <property type="entry name" value="RIBONUCLEASE Y"/>
    <property type="match status" value="1"/>
</dbReference>
<dbReference type="Gene3D" id="1.10.3210.10">
    <property type="entry name" value="Hypothetical protein af1432"/>
    <property type="match status" value="1"/>
</dbReference>
<feature type="domain" description="HD" evidence="7">
    <location>
        <begin position="325"/>
        <end position="418"/>
    </location>
</feature>
<comment type="subcellular location">
    <subcellularLocation>
        <location evidence="5">Cell membrane</location>
        <topology evidence="5">Single-pass membrane protein</topology>
    </subcellularLocation>
</comment>
<dbReference type="Proteomes" id="UP000013963">
    <property type="component" value="Chromosome"/>
</dbReference>
<dbReference type="InterPro" id="IPR036612">
    <property type="entry name" value="KH_dom_type_1_sf"/>
</dbReference>
<evidence type="ECO:0000256" key="3">
    <source>
        <dbReference type="ARBA" id="ARBA00022801"/>
    </source>
</evidence>
<dbReference type="GO" id="GO:0006402">
    <property type="term" value="P:mRNA catabolic process"/>
    <property type="evidence" value="ECO:0007669"/>
    <property type="project" value="UniProtKB-UniRule"/>
</dbReference>
<dbReference type="SMART" id="SM00322">
    <property type="entry name" value="KH"/>
    <property type="match status" value="1"/>
</dbReference>
<dbReference type="GO" id="GO:0004521">
    <property type="term" value="F:RNA endonuclease activity"/>
    <property type="evidence" value="ECO:0007669"/>
    <property type="project" value="UniProtKB-UniRule"/>
</dbReference>
<evidence type="ECO:0000256" key="2">
    <source>
        <dbReference type="ARBA" id="ARBA00022759"/>
    </source>
</evidence>
<keyword evidence="5" id="KW-1133">Transmembrane helix</keyword>
<dbReference type="Pfam" id="PF00013">
    <property type="entry name" value="KH_1"/>
    <property type="match status" value="1"/>
</dbReference>
<dbReference type="SUPFAM" id="SSF109604">
    <property type="entry name" value="HD-domain/PDEase-like"/>
    <property type="match status" value="1"/>
</dbReference>
<accession>R4UDD8</accession>
<dbReference type="PATRIC" id="fig|1276229.3.peg.332"/>
<name>R4UDD8_9MOLU</name>
<evidence type="ECO:0000256" key="1">
    <source>
        <dbReference type="ARBA" id="ARBA00022722"/>
    </source>
</evidence>
<dbReference type="PROSITE" id="PS50084">
    <property type="entry name" value="KH_TYPE_1"/>
    <property type="match status" value="1"/>
</dbReference>
<dbReference type="EC" id="3.1.-.-" evidence="5 6"/>
<dbReference type="InterPro" id="IPR006674">
    <property type="entry name" value="HD_domain"/>
</dbReference>
<dbReference type="InterPro" id="IPR017705">
    <property type="entry name" value="Ribonuclease_Y"/>
</dbReference>
<dbReference type="GO" id="GO:0005886">
    <property type="term" value="C:plasma membrane"/>
    <property type="evidence" value="ECO:0007669"/>
    <property type="project" value="UniProtKB-SubCell"/>
</dbReference>
<dbReference type="eggNOG" id="COG1418">
    <property type="taxonomic scope" value="Bacteria"/>
</dbReference>
<sequence length="509" mass="57341">MATYQWIIIVISVGLSGLVLGYIIEKYLRFRLKRKIKQKVLEAEQTAKKIINVAKAEGKVEAALIRQEAKDETDRKRSEFLEREKFSAEREQLIHEREEGLNKKEQVFFRKQNELETTTKYYKQLVEESITLLEKVSGYSREAAKEILFKEIGDKYQLEIGAFLKNAETAAKLTAKNKAIDIITTAIERYATDTVIEKTTAILELEDDNMKGRIIGKDGHNIKTFELATGVDLIIDDTPNQVQLSSFNPIRREIARRALEKLVLDGRIQPNRIEEVVKNEQNDFDVLILDVGRQTVEELGITNIDLSLIEHLGMLKFRTSYGQNVLLHSIEVAKLAGIMASELGLEPSIAIRAGLLHDIGKAIDFENEGSHVTLGVKLATKCNESDIIINAIHSHHGEVPPTNPYSVLVSAADTISAARPGSRNNTLENYITRMKELETICESIPGVDHAYAVQAGRQIRVIVNPVQKTDEETHKLAYDIREKIKANKSVPGDIVITIIRELRITETII</sequence>
<keyword evidence="5" id="KW-0812">Transmembrane</keyword>
<dbReference type="GO" id="GO:0016787">
    <property type="term" value="F:hydrolase activity"/>
    <property type="evidence" value="ECO:0007669"/>
    <property type="project" value="UniProtKB-KW"/>
</dbReference>
<comment type="function">
    <text evidence="5">Endoribonuclease that initiates mRNA decay.</text>
</comment>
<evidence type="ECO:0000256" key="5">
    <source>
        <dbReference type="HAMAP-Rule" id="MF_00335"/>
    </source>
</evidence>
<dbReference type="InterPro" id="IPR004087">
    <property type="entry name" value="KH_dom"/>
</dbReference>
<dbReference type="RefSeq" id="WP_016340578.1">
    <property type="nucleotide sequence ID" value="NC_021284.1"/>
</dbReference>
<dbReference type="AlphaFoldDB" id="R4UDD8"/>
<dbReference type="NCBIfam" id="TIGR03319">
    <property type="entry name" value="RNase_Y"/>
    <property type="match status" value="1"/>
</dbReference>
<evidence type="ECO:0000313" key="9">
    <source>
        <dbReference type="Proteomes" id="UP000013963"/>
    </source>
</evidence>
<dbReference type="SUPFAM" id="SSF54791">
    <property type="entry name" value="Eukaryotic type KH-domain (KH-domain type I)"/>
    <property type="match status" value="1"/>
</dbReference>
<dbReference type="KEGG" id="ssyr:SSYRP_v1c03350"/>
<evidence type="ECO:0000313" key="8">
    <source>
        <dbReference type="EMBL" id="AGM25929.1"/>
    </source>
</evidence>
<keyword evidence="9" id="KW-1185">Reference proteome</keyword>
<organism evidence="8 9">
    <name type="scientific">Spiroplasma syrphidicola EA-1</name>
    <dbReference type="NCBI Taxonomy" id="1276229"/>
    <lineage>
        <taxon>Bacteria</taxon>
        <taxon>Bacillati</taxon>
        <taxon>Mycoplasmatota</taxon>
        <taxon>Mollicutes</taxon>
        <taxon>Entomoplasmatales</taxon>
        <taxon>Spiroplasmataceae</taxon>
        <taxon>Spiroplasma</taxon>
    </lineage>
</organism>
<dbReference type="PANTHER" id="PTHR12826">
    <property type="entry name" value="RIBONUCLEASE Y"/>
    <property type="match status" value="1"/>
</dbReference>
<evidence type="ECO:0000256" key="6">
    <source>
        <dbReference type="NCBIfam" id="TIGR03319"/>
    </source>
</evidence>
<keyword evidence="2 5" id="KW-0255">Endonuclease</keyword>
<protein>
    <recommendedName>
        <fullName evidence="5 6">Ribonuclease Y</fullName>
        <shortName evidence="5">RNase Y</shortName>
        <ecNumber evidence="5 6">3.1.-.-</ecNumber>
    </recommendedName>
</protein>
<dbReference type="CDD" id="cd00077">
    <property type="entry name" value="HDc"/>
    <property type="match status" value="1"/>
</dbReference>
<evidence type="ECO:0000259" key="7">
    <source>
        <dbReference type="PROSITE" id="PS51831"/>
    </source>
</evidence>
<comment type="similarity">
    <text evidence="5">Belongs to the RNase Y family.</text>
</comment>
<dbReference type="GO" id="GO:0003723">
    <property type="term" value="F:RNA binding"/>
    <property type="evidence" value="ECO:0007669"/>
    <property type="project" value="UniProtKB-UniRule"/>
</dbReference>
<dbReference type="PROSITE" id="PS51831">
    <property type="entry name" value="HD"/>
    <property type="match status" value="1"/>
</dbReference>
<proteinExistence type="inferred from homology"/>
<dbReference type="HAMAP" id="MF_00335">
    <property type="entry name" value="RNase_Y"/>
    <property type="match status" value="1"/>
</dbReference>
<dbReference type="InterPro" id="IPR022711">
    <property type="entry name" value="RNase_Y_N"/>
</dbReference>
<dbReference type="NCBIfam" id="TIGR00277">
    <property type="entry name" value="HDIG"/>
    <property type="match status" value="1"/>
</dbReference>
<dbReference type="STRING" id="1276229.SSYRP_v1c03350"/>
<keyword evidence="3 5" id="KW-0378">Hydrolase</keyword>
<feature type="transmembrane region" description="Helical" evidence="5">
    <location>
        <begin position="6"/>
        <end position="24"/>
    </location>
</feature>
<dbReference type="Pfam" id="PF01966">
    <property type="entry name" value="HD"/>
    <property type="match status" value="1"/>
</dbReference>
<dbReference type="SMART" id="SM00471">
    <property type="entry name" value="HDc"/>
    <property type="match status" value="1"/>
</dbReference>
<keyword evidence="4 5" id="KW-0694">RNA-binding</keyword>
<dbReference type="HOGENOM" id="CLU_028328_1_0_14"/>
<reference evidence="8 9" key="1">
    <citation type="journal article" date="2013" name="Genome Biol. Evol.">
        <title>Complete genomes of two dipteran-associated spiroplasmas provided insights into the origin, dynamics, and impacts of viral invasion in spiroplasma.</title>
        <authorList>
            <person name="Ku C."/>
            <person name="Lo W.S."/>
            <person name="Chen L.L."/>
            <person name="Kuo C.H."/>
        </authorList>
    </citation>
    <scope>NUCLEOTIDE SEQUENCE [LARGE SCALE GENOMIC DNA]</scope>
    <source>
        <strain evidence="8">EA-1</strain>
    </source>
</reference>
<dbReference type="InterPro" id="IPR003607">
    <property type="entry name" value="HD/PDEase_dom"/>
</dbReference>
<dbReference type="Pfam" id="PF12072">
    <property type="entry name" value="RNase_Y_N"/>
    <property type="match status" value="1"/>
</dbReference>
<keyword evidence="5" id="KW-0472">Membrane</keyword>
<dbReference type="EMBL" id="CP005078">
    <property type="protein sequence ID" value="AGM25929.1"/>
    <property type="molecule type" value="Genomic_DNA"/>
</dbReference>
<keyword evidence="5" id="KW-1003">Cell membrane</keyword>
<dbReference type="InterPro" id="IPR004088">
    <property type="entry name" value="KH_dom_type_1"/>
</dbReference>
<dbReference type="OrthoDB" id="9803205at2"/>
<gene>
    <name evidence="5" type="primary">rny</name>
    <name evidence="8" type="ORF">SSYRP_v1c03350</name>
</gene>
<keyword evidence="1 5" id="KW-0540">Nuclease</keyword>
<evidence type="ECO:0000256" key="4">
    <source>
        <dbReference type="ARBA" id="ARBA00022884"/>
    </source>
</evidence>
<dbReference type="InterPro" id="IPR006675">
    <property type="entry name" value="HDIG_dom"/>
</dbReference>